<dbReference type="AlphaFoldDB" id="A0AAD7DL71"/>
<accession>A0AAD7DL71</accession>
<name>A0AAD7DL71_MYCRO</name>
<proteinExistence type="predicted"/>
<gene>
    <name evidence="2" type="ORF">B0H17DRAFT_1131999</name>
</gene>
<keyword evidence="3" id="KW-1185">Reference proteome</keyword>
<evidence type="ECO:0000256" key="1">
    <source>
        <dbReference type="SAM" id="MobiDB-lite"/>
    </source>
</evidence>
<dbReference type="Proteomes" id="UP001221757">
    <property type="component" value="Unassembled WGS sequence"/>
</dbReference>
<protein>
    <submittedName>
        <fullName evidence="2">Uncharacterized protein</fullName>
    </submittedName>
</protein>
<reference evidence="2" key="1">
    <citation type="submission" date="2023-03" db="EMBL/GenBank/DDBJ databases">
        <title>Massive genome expansion in bonnet fungi (Mycena s.s.) driven by repeated elements and novel gene families across ecological guilds.</title>
        <authorList>
            <consortium name="Lawrence Berkeley National Laboratory"/>
            <person name="Harder C.B."/>
            <person name="Miyauchi S."/>
            <person name="Viragh M."/>
            <person name="Kuo A."/>
            <person name="Thoen E."/>
            <person name="Andreopoulos B."/>
            <person name="Lu D."/>
            <person name="Skrede I."/>
            <person name="Drula E."/>
            <person name="Henrissat B."/>
            <person name="Morin E."/>
            <person name="Kohler A."/>
            <person name="Barry K."/>
            <person name="LaButti K."/>
            <person name="Morin E."/>
            <person name="Salamov A."/>
            <person name="Lipzen A."/>
            <person name="Mereny Z."/>
            <person name="Hegedus B."/>
            <person name="Baldrian P."/>
            <person name="Stursova M."/>
            <person name="Weitz H."/>
            <person name="Taylor A."/>
            <person name="Grigoriev I.V."/>
            <person name="Nagy L.G."/>
            <person name="Martin F."/>
            <person name="Kauserud H."/>
        </authorList>
    </citation>
    <scope>NUCLEOTIDE SEQUENCE</scope>
    <source>
        <strain evidence="2">CBHHK067</strain>
    </source>
</reference>
<organism evidence="2 3">
    <name type="scientific">Mycena rosella</name>
    <name type="common">Pink bonnet</name>
    <name type="synonym">Agaricus rosellus</name>
    <dbReference type="NCBI Taxonomy" id="1033263"/>
    <lineage>
        <taxon>Eukaryota</taxon>
        <taxon>Fungi</taxon>
        <taxon>Dikarya</taxon>
        <taxon>Basidiomycota</taxon>
        <taxon>Agaricomycotina</taxon>
        <taxon>Agaricomycetes</taxon>
        <taxon>Agaricomycetidae</taxon>
        <taxon>Agaricales</taxon>
        <taxon>Marasmiineae</taxon>
        <taxon>Mycenaceae</taxon>
        <taxon>Mycena</taxon>
    </lineage>
</organism>
<feature type="region of interest" description="Disordered" evidence="1">
    <location>
        <begin position="205"/>
        <end position="225"/>
    </location>
</feature>
<sequence>MRGVSAMGEGASSALAMEARRQMLQTQPERKEVETLLEDILLSVDGGAGVEKTVGSSCAGGHLLYPRPRQCRDRAPQIGLTDSDPVSFLPLTRIDMLGGIQCQVVFGRGCNRAWLAQTVSGTSAGVAPCEHRFKSQSRFQLGSPRITRRNVNSEVYRSSFSGDIFPQRPSCSSGGSSIEAVAVRLTASANIGATLPLRGWKNWSKASRKTEERNDPFVDGDVSDQ</sequence>
<dbReference type="EMBL" id="JARKIE010000042">
    <property type="protein sequence ID" value="KAJ7694359.1"/>
    <property type="molecule type" value="Genomic_DNA"/>
</dbReference>
<evidence type="ECO:0000313" key="2">
    <source>
        <dbReference type="EMBL" id="KAJ7694359.1"/>
    </source>
</evidence>
<evidence type="ECO:0000313" key="3">
    <source>
        <dbReference type="Proteomes" id="UP001221757"/>
    </source>
</evidence>
<comment type="caution">
    <text evidence="2">The sequence shown here is derived from an EMBL/GenBank/DDBJ whole genome shotgun (WGS) entry which is preliminary data.</text>
</comment>